<evidence type="ECO:0000313" key="5">
    <source>
        <dbReference type="Proteomes" id="UP000824109"/>
    </source>
</evidence>
<proteinExistence type="predicted"/>
<dbReference type="InterPro" id="IPR036582">
    <property type="entry name" value="Mao_N_sf"/>
</dbReference>
<dbReference type="AlphaFoldDB" id="A0A9D1MBP3"/>
<name>A0A9D1MBP3_9FIRM</name>
<dbReference type="Proteomes" id="UP000824109">
    <property type="component" value="Unassembled WGS sequence"/>
</dbReference>
<feature type="compositionally biased region" description="Low complexity" evidence="1">
    <location>
        <begin position="158"/>
        <end position="168"/>
    </location>
</feature>
<feature type="region of interest" description="Disordered" evidence="1">
    <location>
        <begin position="150"/>
        <end position="169"/>
    </location>
</feature>
<dbReference type="EMBL" id="DVNB01000051">
    <property type="protein sequence ID" value="HIU57153.1"/>
    <property type="molecule type" value="Genomic_DNA"/>
</dbReference>
<comment type="caution">
    <text evidence="4">The sequence shown here is derived from an EMBL/GenBank/DDBJ whole genome shotgun (WGS) entry which is preliminary data.</text>
</comment>
<reference evidence="4" key="2">
    <citation type="journal article" date="2021" name="PeerJ">
        <title>Extensive microbial diversity within the chicken gut microbiome revealed by metagenomics and culture.</title>
        <authorList>
            <person name="Gilroy R."/>
            <person name="Ravi A."/>
            <person name="Getino M."/>
            <person name="Pursley I."/>
            <person name="Horton D.L."/>
            <person name="Alikhan N.F."/>
            <person name="Baker D."/>
            <person name="Gharbi K."/>
            <person name="Hall N."/>
            <person name="Watson M."/>
            <person name="Adriaenssens E.M."/>
            <person name="Foster-Nyarko E."/>
            <person name="Jarju S."/>
            <person name="Secka A."/>
            <person name="Antonio M."/>
            <person name="Oren A."/>
            <person name="Chaudhuri R.R."/>
            <person name="La Ragione R."/>
            <person name="Hildebrand F."/>
            <person name="Pallen M.J."/>
        </authorList>
    </citation>
    <scope>NUCLEOTIDE SEQUENCE</scope>
    <source>
        <strain evidence="4">USAMLcec3-3695</strain>
    </source>
</reference>
<gene>
    <name evidence="4" type="ORF">IAA61_04990</name>
</gene>
<evidence type="ECO:0000256" key="2">
    <source>
        <dbReference type="SAM" id="SignalP"/>
    </source>
</evidence>
<feature type="domain" description="Copper amine oxidase-like N-terminal" evidence="3">
    <location>
        <begin position="35"/>
        <end position="141"/>
    </location>
</feature>
<evidence type="ECO:0000256" key="1">
    <source>
        <dbReference type="SAM" id="MobiDB-lite"/>
    </source>
</evidence>
<evidence type="ECO:0000313" key="4">
    <source>
        <dbReference type="EMBL" id="HIU57153.1"/>
    </source>
</evidence>
<dbReference type="Gene3D" id="3.30.457.10">
    <property type="entry name" value="Copper amine oxidase-like, N-terminal domain"/>
    <property type="match status" value="1"/>
</dbReference>
<organism evidence="4 5">
    <name type="scientific">Candidatus Ornithomonoglobus merdipullorum</name>
    <dbReference type="NCBI Taxonomy" id="2840895"/>
    <lineage>
        <taxon>Bacteria</taxon>
        <taxon>Bacillati</taxon>
        <taxon>Bacillota</taxon>
        <taxon>Clostridia</taxon>
        <taxon>Candidatus Ornithomonoglobus</taxon>
    </lineage>
</organism>
<protein>
    <submittedName>
        <fullName evidence="4">Copper amine oxidase N-terminal domain-containing protein</fullName>
    </submittedName>
</protein>
<reference evidence="4" key="1">
    <citation type="submission" date="2020-10" db="EMBL/GenBank/DDBJ databases">
        <authorList>
            <person name="Gilroy R."/>
        </authorList>
    </citation>
    <scope>NUCLEOTIDE SEQUENCE</scope>
    <source>
        <strain evidence="4">USAMLcec3-3695</strain>
    </source>
</reference>
<accession>A0A9D1MBP3</accession>
<evidence type="ECO:0000259" key="3">
    <source>
        <dbReference type="Pfam" id="PF07833"/>
    </source>
</evidence>
<dbReference type="Pfam" id="PF07833">
    <property type="entry name" value="Cu_amine_oxidN1"/>
    <property type="match status" value="1"/>
</dbReference>
<feature type="chain" id="PRO_5038438251" evidence="2">
    <location>
        <begin position="28"/>
        <end position="481"/>
    </location>
</feature>
<dbReference type="InterPro" id="IPR012854">
    <property type="entry name" value="Cu_amine_oxidase-like_N"/>
</dbReference>
<dbReference type="SUPFAM" id="SSF55383">
    <property type="entry name" value="Copper amine oxidase, domain N"/>
    <property type="match status" value="1"/>
</dbReference>
<keyword evidence="2" id="KW-0732">Signal</keyword>
<sequence>MNYSKKSLCAAMSAAILSVSAAIPAMAADDITVTLNGTPLSFDVPPQIINDRTMVPLRAIFEALGASVDWDDSTRTVTSSKDGITISLTVDSITMYVNGNAVTLDSPACIVDGRTLVPVRAISEAYNTDVEWDGNTRTVTITSNNTSAPVVSIPAPDTSSSNTQSSNTPVASKYELLRQQIIGKGTLLDTGNYGIMYNVTDSIHLYLITDNDYVGLGLTMDGNTSDESETIICIYESGTVTCSTTLNSVMGDLTFMYICDNGQWVEMGNNTNSAFQADAYDLLTAQVDLINTCLPKYGYGLTLEDFGIPVSTESSANASNQLTIYDRAAIMTADQFTMYDELHDYIVKNGTYYPENDSYGILDIWDSETDTFLSATDDSIGFIFTLTYNGGATIRQGTFILKKNEPILAIGRTIQSGVEQQMIGYFFTNDKQFHLVDGNEGTSIADDAKSIFRSTFIACNGIIYSLGFDWNLMDFGMSFDS</sequence>
<feature type="signal peptide" evidence="2">
    <location>
        <begin position="1"/>
        <end position="27"/>
    </location>
</feature>